<evidence type="ECO:0000256" key="1">
    <source>
        <dbReference type="SAM" id="SignalP"/>
    </source>
</evidence>
<dbReference type="SMART" id="SM00710">
    <property type="entry name" value="PbH1"/>
    <property type="match status" value="5"/>
</dbReference>
<protein>
    <submittedName>
        <fullName evidence="3">Right-handed parallel beta-helix repeat-containing protein</fullName>
    </submittedName>
</protein>
<feature type="chain" id="PRO_5040721684" evidence="1">
    <location>
        <begin position="31"/>
        <end position="280"/>
    </location>
</feature>
<dbReference type="RefSeq" id="WP_252471850.1">
    <property type="nucleotide sequence ID" value="NZ_JALBWM010000119.1"/>
</dbReference>
<keyword evidence="4" id="KW-1185">Reference proteome</keyword>
<dbReference type="InterPro" id="IPR011050">
    <property type="entry name" value="Pectin_lyase_fold/virulence"/>
</dbReference>
<dbReference type="Gene3D" id="2.160.20.10">
    <property type="entry name" value="Single-stranded right-handed beta-helix, Pectin lyase-like"/>
    <property type="match status" value="1"/>
</dbReference>
<evidence type="ECO:0000313" key="3">
    <source>
        <dbReference type="EMBL" id="MCO1336278.1"/>
    </source>
</evidence>
<proteinExistence type="predicted"/>
<name>A0A9X2EUS5_9GAMM</name>
<dbReference type="InterPro" id="IPR012334">
    <property type="entry name" value="Pectin_lyas_fold"/>
</dbReference>
<sequence length="280" mass="29610">MKSVTNNAFLTTLATIVGICCLSTSNKIFAVDCYDTITTPVTLNQDLSCDTSSTPALIISGPSGSLNLNGHSVNCDALVGTGIFLDGTAASVYNGEVFNCQNGIQPDGNGFHNIQNISTYSNTYGIYLTGNNNSITQTTIFKNSLAIYVIGDNNSILFNDINNNSGTGIFIDSNTTTKNENTLVSQNTIYQNSFSGILIGQSNSNLIVQNRIYENGTAGIGIDTGGIVLINLNQSNNRIIGNSVIDNVIYDLIDENVDACSSSNIWSGNIFGSASPSCLD</sequence>
<dbReference type="AlphaFoldDB" id="A0A9X2EUS5"/>
<dbReference type="InterPro" id="IPR006626">
    <property type="entry name" value="PbH1"/>
</dbReference>
<evidence type="ECO:0000259" key="2">
    <source>
        <dbReference type="Pfam" id="PF13229"/>
    </source>
</evidence>
<feature type="domain" description="Right handed beta helix" evidence="2">
    <location>
        <begin position="81"/>
        <end position="225"/>
    </location>
</feature>
<gene>
    <name evidence="3" type="ORF">MO867_18255</name>
</gene>
<dbReference type="Pfam" id="PF13229">
    <property type="entry name" value="Beta_helix"/>
    <property type="match status" value="1"/>
</dbReference>
<accession>A0A9X2EUS5</accession>
<dbReference type="InterPro" id="IPR039448">
    <property type="entry name" value="Beta_helix"/>
</dbReference>
<keyword evidence="1" id="KW-0732">Signal</keyword>
<feature type="signal peptide" evidence="1">
    <location>
        <begin position="1"/>
        <end position="30"/>
    </location>
</feature>
<dbReference type="Proteomes" id="UP001139028">
    <property type="component" value="Unassembled WGS sequence"/>
</dbReference>
<organism evidence="3 4">
    <name type="scientific">Microbulbifer okhotskensis</name>
    <dbReference type="NCBI Taxonomy" id="2926617"/>
    <lineage>
        <taxon>Bacteria</taxon>
        <taxon>Pseudomonadati</taxon>
        <taxon>Pseudomonadota</taxon>
        <taxon>Gammaproteobacteria</taxon>
        <taxon>Cellvibrionales</taxon>
        <taxon>Microbulbiferaceae</taxon>
        <taxon>Microbulbifer</taxon>
    </lineage>
</organism>
<reference evidence="3" key="1">
    <citation type="journal article" date="2022" name="Arch. Microbiol.">
        <title>Microbulbifer okhotskensis sp. nov., isolated from a deep bottom sediment of the Okhotsk Sea.</title>
        <authorList>
            <person name="Romanenko L."/>
            <person name="Kurilenko V."/>
            <person name="Otstavnykh N."/>
            <person name="Velansky P."/>
            <person name="Isaeva M."/>
            <person name="Mikhailov V."/>
        </authorList>
    </citation>
    <scope>NUCLEOTIDE SEQUENCE</scope>
    <source>
        <strain evidence="3">OS29</strain>
    </source>
</reference>
<comment type="caution">
    <text evidence="3">The sequence shown here is derived from an EMBL/GenBank/DDBJ whole genome shotgun (WGS) entry which is preliminary data.</text>
</comment>
<dbReference type="SUPFAM" id="SSF51126">
    <property type="entry name" value="Pectin lyase-like"/>
    <property type="match status" value="1"/>
</dbReference>
<evidence type="ECO:0000313" key="4">
    <source>
        <dbReference type="Proteomes" id="UP001139028"/>
    </source>
</evidence>
<dbReference type="EMBL" id="JALBWM010000119">
    <property type="protein sequence ID" value="MCO1336278.1"/>
    <property type="molecule type" value="Genomic_DNA"/>
</dbReference>